<sequence>NCHLSSVLIQVVSCTYIATCTQNLNEIKIYVYWDFLLFLTFCLRLFYVDTPYIFSV</sequence>
<feature type="non-terminal residue" evidence="2">
    <location>
        <position position="1"/>
    </location>
</feature>
<reference evidence="2" key="1">
    <citation type="submission" date="2014-05" db="EMBL/GenBank/DDBJ databases">
        <authorList>
            <person name="Chronopoulou M."/>
        </authorList>
    </citation>
    <scope>NUCLEOTIDE SEQUENCE</scope>
    <source>
        <tissue evidence="2">Whole organism</tissue>
    </source>
</reference>
<keyword evidence="1" id="KW-0472">Membrane</keyword>
<organism evidence="2">
    <name type="scientific">Lepeophtheirus salmonis</name>
    <name type="common">Salmon louse</name>
    <name type="synonym">Caligus salmonis</name>
    <dbReference type="NCBI Taxonomy" id="72036"/>
    <lineage>
        <taxon>Eukaryota</taxon>
        <taxon>Metazoa</taxon>
        <taxon>Ecdysozoa</taxon>
        <taxon>Arthropoda</taxon>
        <taxon>Crustacea</taxon>
        <taxon>Multicrustacea</taxon>
        <taxon>Hexanauplia</taxon>
        <taxon>Copepoda</taxon>
        <taxon>Siphonostomatoida</taxon>
        <taxon>Caligidae</taxon>
        <taxon>Lepeophtheirus</taxon>
    </lineage>
</organism>
<evidence type="ECO:0000313" key="2">
    <source>
        <dbReference type="EMBL" id="CDW34521.1"/>
    </source>
</evidence>
<keyword evidence="1" id="KW-1133">Transmembrane helix</keyword>
<accession>A0A0K2U9Z4</accession>
<feature type="transmembrane region" description="Helical" evidence="1">
    <location>
        <begin position="29"/>
        <end position="47"/>
    </location>
</feature>
<dbReference type="EMBL" id="HACA01017160">
    <property type="protein sequence ID" value="CDW34521.1"/>
    <property type="molecule type" value="Transcribed_RNA"/>
</dbReference>
<proteinExistence type="predicted"/>
<keyword evidence="1" id="KW-0812">Transmembrane</keyword>
<evidence type="ECO:0000256" key="1">
    <source>
        <dbReference type="SAM" id="Phobius"/>
    </source>
</evidence>
<dbReference type="AlphaFoldDB" id="A0A0K2U9Z4"/>
<name>A0A0K2U9Z4_LEPSM</name>
<protein>
    <submittedName>
        <fullName evidence="2">Uncharacterized protein</fullName>
    </submittedName>
</protein>